<reference evidence="2 3" key="1">
    <citation type="submission" date="2023-07" db="EMBL/GenBank/DDBJ databases">
        <authorList>
            <person name="Girao M."/>
            <person name="Carvalho M.F."/>
        </authorList>
    </citation>
    <scope>NUCLEOTIDE SEQUENCE [LARGE SCALE GENOMIC DNA]</scope>
    <source>
        <strain evidence="2 3">YIM65754</strain>
    </source>
</reference>
<dbReference type="SUPFAM" id="SSF47598">
    <property type="entry name" value="Ribbon-helix-helix"/>
    <property type="match status" value="1"/>
</dbReference>
<dbReference type="Proteomes" id="UP001336020">
    <property type="component" value="Unassembled WGS sequence"/>
</dbReference>
<feature type="region of interest" description="Disordered" evidence="1">
    <location>
        <begin position="148"/>
        <end position="202"/>
    </location>
</feature>
<protein>
    <submittedName>
        <fullName evidence="2">Toxin-antitoxin system HicB family antitoxin</fullName>
    </submittedName>
</protein>
<accession>A0ABU7L4D8</accession>
<dbReference type="InterPro" id="IPR008651">
    <property type="entry name" value="Uncharacterised_HicB"/>
</dbReference>
<dbReference type="InterPro" id="IPR010985">
    <property type="entry name" value="Ribbon_hlx_hlx"/>
</dbReference>
<organism evidence="2 3">
    <name type="scientific">Rhodococcus artemisiae</name>
    <dbReference type="NCBI Taxonomy" id="714159"/>
    <lineage>
        <taxon>Bacteria</taxon>
        <taxon>Bacillati</taxon>
        <taxon>Actinomycetota</taxon>
        <taxon>Actinomycetes</taxon>
        <taxon>Mycobacteriales</taxon>
        <taxon>Nocardiaceae</taxon>
        <taxon>Rhodococcus</taxon>
    </lineage>
</organism>
<dbReference type="RefSeq" id="WP_330131680.1">
    <property type="nucleotide sequence ID" value="NZ_JAUTXY010000001.1"/>
</dbReference>
<gene>
    <name evidence="2" type="ORF">Q7514_02545</name>
</gene>
<evidence type="ECO:0000256" key="1">
    <source>
        <dbReference type="SAM" id="MobiDB-lite"/>
    </source>
</evidence>
<comment type="caution">
    <text evidence="2">The sequence shown here is derived from an EMBL/GenBank/DDBJ whole genome shotgun (WGS) entry which is preliminary data.</text>
</comment>
<evidence type="ECO:0000313" key="2">
    <source>
        <dbReference type="EMBL" id="MEE2056405.1"/>
    </source>
</evidence>
<evidence type="ECO:0000313" key="3">
    <source>
        <dbReference type="Proteomes" id="UP001336020"/>
    </source>
</evidence>
<dbReference type="Pfam" id="PF05534">
    <property type="entry name" value="HicB"/>
    <property type="match status" value="1"/>
</dbReference>
<feature type="compositionally biased region" description="Low complexity" evidence="1">
    <location>
        <begin position="153"/>
        <end position="165"/>
    </location>
</feature>
<keyword evidence="3" id="KW-1185">Reference proteome</keyword>
<proteinExistence type="predicted"/>
<dbReference type="EMBL" id="JAUTXY010000001">
    <property type="protein sequence ID" value="MEE2056405.1"/>
    <property type="molecule type" value="Genomic_DNA"/>
</dbReference>
<sequence length="202" mass="21638">MNIDAYTDAIADSVRNAAELGDEQTRRTAAALATAIAAPARLAVLGALSDLASEVSEQLADRRVTVRLEGTDAVVEVHDGPAPEADDTPPTFEEMTGDISRVTLRLVEQIKTRAEEAAAQSGVSLNSWVGQAVQGALREQMRYQRRADEWRWPTAKPTTASPAPETRSDADAPVDTQKPTPTETDDAENDDATGGADERHTD</sequence>
<name>A0ABU7L4D8_9NOCA</name>